<dbReference type="AlphaFoldDB" id="A0A7J6LF28"/>
<dbReference type="OrthoDB" id="10360748at2759"/>
<proteinExistence type="predicted"/>
<accession>A0A7J6LF28</accession>
<keyword evidence="2" id="KW-1185">Reference proteome</keyword>
<gene>
    <name evidence="1" type="ORF">FOL47_008310</name>
</gene>
<comment type="caution">
    <text evidence="1">The sequence shown here is derived from an EMBL/GenBank/DDBJ whole genome shotgun (WGS) entry which is preliminary data.</text>
</comment>
<evidence type="ECO:0000313" key="1">
    <source>
        <dbReference type="EMBL" id="KAF4657776.1"/>
    </source>
</evidence>
<name>A0A7J6LF28_PERCH</name>
<dbReference type="Proteomes" id="UP000591131">
    <property type="component" value="Unassembled WGS sequence"/>
</dbReference>
<sequence>MFGLQPEALEAGCEAGWYRYYRLPPLISPPVEVGVVTLDRPSSGDEETDEDEYLTEELDEVKHWMVDNWFHLGLTCRRNSEDYQYLQHYKGKLIFRIYAKLKEAATITRTEMALAILNKDDEAWKRWRKSLFEEYSRLTDSAFNLAELKRVRNEHMIEKFNW</sequence>
<dbReference type="EMBL" id="JAAPAO010000524">
    <property type="protein sequence ID" value="KAF4657776.1"/>
    <property type="molecule type" value="Genomic_DNA"/>
</dbReference>
<evidence type="ECO:0000313" key="2">
    <source>
        <dbReference type="Proteomes" id="UP000591131"/>
    </source>
</evidence>
<protein>
    <submittedName>
        <fullName evidence="1">Uncharacterized protein</fullName>
    </submittedName>
</protein>
<organism evidence="1 2">
    <name type="scientific">Perkinsus chesapeaki</name>
    <name type="common">Clam parasite</name>
    <name type="synonym">Perkinsus andrewsi</name>
    <dbReference type="NCBI Taxonomy" id="330153"/>
    <lineage>
        <taxon>Eukaryota</taxon>
        <taxon>Sar</taxon>
        <taxon>Alveolata</taxon>
        <taxon>Perkinsozoa</taxon>
        <taxon>Perkinsea</taxon>
        <taxon>Perkinsida</taxon>
        <taxon>Perkinsidae</taxon>
        <taxon>Perkinsus</taxon>
    </lineage>
</organism>
<reference evidence="1 2" key="1">
    <citation type="submission" date="2020-04" db="EMBL/GenBank/DDBJ databases">
        <title>Perkinsus chesapeaki whole genome sequence.</title>
        <authorList>
            <person name="Bogema D.R."/>
        </authorList>
    </citation>
    <scope>NUCLEOTIDE SEQUENCE [LARGE SCALE GENOMIC DNA]</scope>
    <source>
        <strain evidence="1">ATCC PRA-425</strain>
    </source>
</reference>